<proteinExistence type="predicted"/>
<evidence type="ECO:0000313" key="2">
    <source>
        <dbReference type="EMBL" id="RIH90871.1"/>
    </source>
</evidence>
<dbReference type="Proteomes" id="UP000265715">
    <property type="component" value="Unassembled WGS sequence"/>
</dbReference>
<dbReference type="EMBL" id="QXDL01000002">
    <property type="protein sequence ID" value="RIH90871.1"/>
    <property type="molecule type" value="Genomic_DNA"/>
</dbReference>
<dbReference type="Gene3D" id="3.90.105.50">
    <property type="match status" value="1"/>
</dbReference>
<name>A0A399F8A9_9DEIN</name>
<dbReference type="InterPro" id="IPR041657">
    <property type="entry name" value="HTH_17"/>
</dbReference>
<reference evidence="2 3" key="1">
    <citation type="submission" date="2018-08" db="EMBL/GenBank/DDBJ databases">
        <title>Meiothermus terrae DSM 26712 genome sequencing project.</title>
        <authorList>
            <person name="Da Costa M.S."/>
            <person name="Albuquerque L."/>
            <person name="Raposo P."/>
            <person name="Froufe H.J.C."/>
            <person name="Barroso C.S."/>
            <person name="Egas C."/>
        </authorList>
    </citation>
    <scope>NUCLEOTIDE SEQUENCE [LARGE SCALE GENOMIC DNA]</scope>
    <source>
        <strain evidence="2 3">DSM 26712</strain>
    </source>
</reference>
<protein>
    <submittedName>
        <fullName evidence="2">DNA binding domain, excisionase family</fullName>
    </submittedName>
</protein>
<comment type="caution">
    <text evidence="2">The sequence shown here is derived from an EMBL/GenBank/DDBJ whole genome shotgun (WGS) entry which is preliminary data.</text>
</comment>
<dbReference type="InterPro" id="IPR010093">
    <property type="entry name" value="SinI_DNA-bd"/>
</dbReference>
<dbReference type="InterPro" id="IPR009061">
    <property type="entry name" value="DNA-bd_dom_put_sf"/>
</dbReference>
<organism evidence="2 3">
    <name type="scientific">Calidithermus terrae</name>
    <dbReference type="NCBI Taxonomy" id="1408545"/>
    <lineage>
        <taxon>Bacteria</taxon>
        <taxon>Thermotogati</taxon>
        <taxon>Deinococcota</taxon>
        <taxon>Deinococci</taxon>
        <taxon>Thermales</taxon>
        <taxon>Thermaceae</taxon>
        <taxon>Calidithermus</taxon>
    </lineage>
</organism>
<gene>
    <name evidence="2" type="ORF">Mterra_00095</name>
</gene>
<keyword evidence="3" id="KW-1185">Reference proteome</keyword>
<evidence type="ECO:0000259" key="1">
    <source>
        <dbReference type="Pfam" id="PF12728"/>
    </source>
</evidence>
<dbReference type="AlphaFoldDB" id="A0A399F8A9"/>
<dbReference type="InterPro" id="IPR038148">
    <property type="entry name" value="Tn1545/Tn916_Xis"/>
</dbReference>
<dbReference type="GO" id="GO:0003677">
    <property type="term" value="F:DNA binding"/>
    <property type="evidence" value="ECO:0007669"/>
    <property type="project" value="InterPro"/>
</dbReference>
<dbReference type="Pfam" id="PF12728">
    <property type="entry name" value="HTH_17"/>
    <property type="match status" value="1"/>
</dbReference>
<sequence>MEKLAYNVQEVAALLGIHRNTVRKLIQRGDIPAMRLGHRILVPRAKLEALLDAKQNPAGAGGA</sequence>
<dbReference type="RefSeq" id="WP_119313377.1">
    <property type="nucleotide sequence ID" value="NZ_QXDL01000002.1"/>
</dbReference>
<evidence type="ECO:0000313" key="3">
    <source>
        <dbReference type="Proteomes" id="UP000265715"/>
    </source>
</evidence>
<dbReference type="SUPFAM" id="SSF46955">
    <property type="entry name" value="Putative DNA-binding domain"/>
    <property type="match status" value="1"/>
</dbReference>
<dbReference type="NCBIfam" id="TIGR01764">
    <property type="entry name" value="excise"/>
    <property type="match status" value="1"/>
</dbReference>
<dbReference type="OrthoDB" id="27525at2"/>
<accession>A0A399F8A9</accession>
<feature type="domain" description="Helix-turn-helix" evidence="1">
    <location>
        <begin position="6"/>
        <end position="53"/>
    </location>
</feature>